<dbReference type="GO" id="GO:0008234">
    <property type="term" value="F:cysteine-type peptidase activity"/>
    <property type="evidence" value="ECO:0007669"/>
    <property type="project" value="InterPro"/>
</dbReference>
<evidence type="ECO:0000256" key="2">
    <source>
        <dbReference type="ARBA" id="ARBA00023145"/>
    </source>
</evidence>
<gene>
    <name evidence="5" type="ORF">CTAYLR_000602</name>
</gene>
<dbReference type="InterPro" id="IPR000668">
    <property type="entry name" value="Peptidase_C1A_C"/>
</dbReference>
<dbReference type="Gene3D" id="3.90.70.10">
    <property type="entry name" value="Cysteine proteinases"/>
    <property type="match status" value="1"/>
</dbReference>
<dbReference type="Pfam" id="PF00112">
    <property type="entry name" value="Peptidase_C1"/>
    <property type="match status" value="1"/>
</dbReference>
<evidence type="ECO:0000313" key="5">
    <source>
        <dbReference type="EMBL" id="KAJ8605829.1"/>
    </source>
</evidence>
<dbReference type="GO" id="GO:0006508">
    <property type="term" value="P:proteolysis"/>
    <property type="evidence" value="ECO:0007669"/>
    <property type="project" value="InterPro"/>
</dbReference>
<organism evidence="5 6">
    <name type="scientific">Chrysophaeum taylorii</name>
    <dbReference type="NCBI Taxonomy" id="2483200"/>
    <lineage>
        <taxon>Eukaryota</taxon>
        <taxon>Sar</taxon>
        <taxon>Stramenopiles</taxon>
        <taxon>Ochrophyta</taxon>
        <taxon>Pelagophyceae</taxon>
        <taxon>Pelagomonadales</taxon>
        <taxon>Pelagomonadaceae</taxon>
        <taxon>Chrysophaeum</taxon>
    </lineage>
</organism>
<name>A0AAD7UHQ7_9STRA</name>
<keyword evidence="2" id="KW-0865">Zymogen</keyword>
<evidence type="ECO:0000259" key="4">
    <source>
        <dbReference type="SMART" id="SM00645"/>
    </source>
</evidence>
<dbReference type="InterPro" id="IPR038765">
    <property type="entry name" value="Papain-like_cys_pep_sf"/>
</dbReference>
<dbReference type="CDD" id="cd02620">
    <property type="entry name" value="Peptidase_C1A_CathepsinB"/>
    <property type="match status" value="1"/>
</dbReference>
<dbReference type="InterPro" id="IPR000169">
    <property type="entry name" value="Pept_cys_AS"/>
</dbReference>
<sequence length="357" mass="38460">MLLLYYAVAAGAAAIHPLREAEIAEIRERTSLWTPGETRFSKFAPGVSKWLNGVKGEWKMEVAIALAAGEIERFESSISVPDSFDSATQWPECEKIINDIRDQSNCGCCWAFAGAEAASDRMCISNGGGEMVPLSAQDVCFNSNRDGCDGGQITTPWTYVRSTGAVSGGQYNNSGPFGSGLCSDFSLPHCHHHGPQGDDPYPDEGDPGCPSESSPDGPTACDSDANETHADFANDKYSFSGLVQAATGETRIMQLIYEGGPVETAFTVYSDFEDYVSGIYEHVSGSYAGGHAVKITGWGVENGTKYWKVANSWNEYWGEDGFFRIKKGTNECGIEDEVTASPATTTWSKAGKPLVDY</sequence>
<dbReference type="PROSITE" id="PS00639">
    <property type="entry name" value="THIOL_PROTEASE_HIS"/>
    <property type="match status" value="1"/>
</dbReference>
<dbReference type="PRINTS" id="PR00705">
    <property type="entry name" value="PAPAIN"/>
</dbReference>
<dbReference type="InterPro" id="IPR025660">
    <property type="entry name" value="Pept_his_AS"/>
</dbReference>
<evidence type="ECO:0000313" key="6">
    <source>
        <dbReference type="Proteomes" id="UP001230188"/>
    </source>
</evidence>
<feature type="region of interest" description="Disordered" evidence="3">
    <location>
        <begin position="193"/>
        <end position="226"/>
    </location>
</feature>
<protein>
    <recommendedName>
        <fullName evidence="4">Peptidase C1A papain C-terminal domain-containing protein</fullName>
    </recommendedName>
</protein>
<keyword evidence="6" id="KW-1185">Reference proteome</keyword>
<evidence type="ECO:0000256" key="3">
    <source>
        <dbReference type="SAM" id="MobiDB-lite"/>
    </source>
</evidence>
<comment type="similarity">
    <text evidence="1">Belongs to the peptidase C1 family.</text>
</comment>
<evidence type="ECO:0000256" key="1">
    <source>
        <dbReference type="ARBA" id="ARBA00008455"/>
    </source>
</evidence>
<accession>A0AAD7UHQ7</accession>
<comment type="caution">
    <text evidence="5">The sequence shown here is derived from an EMBL/GenBank/DDBJ whole genome shotgun (WGS) entry which is preliminary data.</text>
</comment>
<dbReference type="PROSITE" id="PS00139">
    <property type="entry name" value="THIOL_PROTEASE_CYS"/>
    <property type="match status" value="1"/>
</dbReference>
<feature type="domain" description="Peptidase C1A papain C-terminal" evidence="4">
    <location>
        <begin position="80"/>
        <end position="342"/>
    </location>
</feature>
<dbReference type="PANTHER" id="PTHR12411">
    <property type="entry name" value="CYSTEINE PROTEASE FAMILY C1-RELATED"/>
    <property type="match status" value="1"/>
</dbReference>
<dbReference type="AlphaFoldDB" id="A0AAD7UHQ7"/>
<dbReference type="SUPFAM" id="SSF54001">
    <property type="entry name" value="Cysteine proteinases"/>
    <property type="match status" value="1"/>
</dbReference>
<dbReference type="InterPro" id="IPR013128">
    <property type="entry name" value="Peptidase_C1A"/>
</dbReference>
<dbReference type="Proteomes" id="UP001230188">
    <property type="component" value="Unassembled WGS sequence"/>
</dbReference>
<proteinExistence type="inferred from homology"/>
<dbReference type="EMBL" id="JAQMWT010000309">
    <property type="protein sequence ID" value="KAJ8605829.1"/>
    <property type="molecule type" value="Genomic_DNA"/>
</dbReference>
<reference evidence="5" key="1">
    <citation type="submission" date="2023-01" db="EMBL/GenBank/DDBJ databases">
        <title>Metagenome sequencing of chrysophaentin producing Chrysophaeum taylorii.</title>
        <authorList>
            <person name="Davison J."/>
            <person name="Bewley C."/>
        </authorList>
    </citation>
    <scope>NUCLEOTIDE SEQUENCE</scope>
    <source>
        <strain evidence="5">NIES-1699</strain>
    </source>
</reference>
<dbReference type="SMART" id="SM00645">
    <property type="entry name" value="Pept_C1"/>
    <property type="match status" value="1"/>
</dbReference>